<dbReference type="EMBL" id="PUJU01000008">
    <property type="protein sequence ID" value="NHB87168.1"/>
    <property type="molecule type" value="Genomic_DNA"/>
</dbReference>
<gene>
    <name evidence="1" type="ORF">C5471_05360</name>
</gene>
<keyword evidence="2" id="KW-1185">Reference proteome</keyword>
<dbReference type="Proteomes" id="UP000697802">
    <property type="component" value="Unassembled WGS sequence"/>
</dbReference>
<proteinExistence type="predicted"/>
<evidence type="ECO:0000313" key="1">
    <source>
        <dbReference type="EMBL" id="NHB87168.1"/>
    </source>
</evidence>
<evidence type="ECO:0000313" key="2">
    <source>
        <dbReference type="Proteomes" id="UP000697802"/>
    </source>
</evidence>
<organism evidence="1 2">
    <name type="scientific">Photorhabdus tasmaniensis</name>
    <dbReference type="NCBI Taxonomy" id="1004159"/>
    <lineage>
        <taxon>Bacteria</taxon>
        <taxon>Pseudomonadati</taxon>
        <taxon>Pseudomonadota</taxon>
        <taxon>Gammaproteobacteria</taxon>
        <taxon>Enterobacterales</taxon>
        <taxon>Morganellaceae</taxon>
        <taxon>Photorhabdus</taxon>
    </lineage>
</organism>
<dbReference type="RefSeq" id="WP_133815749.1">
    <property type="nucleotide sequence ID" value="NZ_CAWPIF010000008.1"/>
</dbReference>
<comment type="caution">
    <text evidence="1">The sequence shown here is derived from an EMBL/GenBank/DDBJ whole genome shotgun (WGS) entry which is preliminary data.</text>
</comment>
<name>A0ABX0GDL2_9GAMM</name>
<sequence>MNGTYKTKYKVGDTVIHGTRLVYSAQRLTTDSTLPESKSLSHIERADLHLTIVRRITDVLQYAGDNTPLSLSDVTAIFESFMKISTGENYKLVNIEG</sequence>
<reference evidence="1 2" key="1">
    <citation type="submission" date="2018-02" db="EMBL/GenBank/DDBJ databases">
        <authorList>
            <person name="Machado R.A."/>
        </authorList>
    </citation>
    <scope>NUCLEOTIDE SEQUENCE [LARGE SCALE GENOMIC DNA]</scope>
    <source>
        <strain evidence="1 2">T327</strain>
    </source>
</reference>
<protein>
    <submittedName>
        <fullName evidence="1">Uncharacterized protein</fullName>
    </submittedName>
</protein>
<accession>A0ABX0GDL2</accession>